<dbReference type="Proteomes" id="UP000054383">
    <property type="component" value="Unassembled WGS sequence"/>
</dbReference>
<dbReference type="SUPFAM" id="SSF53474">
    <property type="entry name" value="alpha/beta-Hydrolases"/>
    <property type="match status" value="1"/>
</dbReference>
<evidence type="ECO:0008006" key="4">
    <source>
        <dbReference type="Google" id="ProtNLM"/>
    </source>
</evidence>
<name>A0A0U1LY24_TALIS</name>
<accession>A0A0U1LY24</accession>
<dbReference type="GO" id="GO:0008233">
    <property type="term" value="F:peptidase activity"/>
    <property type="evidence" value="ECO:0007669"/>
    <property type="project" value="InterPro"/>
</dbReference>
<dbReference type="AlphaFoldDB" id="A0A0U1LY24"/>
<reference evidence="2 3" key="1">
    <citation type="submission" date="2015-04" db="EMBL/GenBank/DDBJ databases">
        <authorList>
            <person name="Syromyatnikov M.Y."/>
            <person name="Popov V.N."/>
        </authorList>
    </citation>
    <scope>NUCLEOTIDE SEQUENCE [LARGE SCALE GENOMIC DNA]</scope>
    <source>
        <strain evidence="2">WF-38-12</strain>
    </source>
</reference>
<dbReference type="Gene3D" id="3.40.50.1820">
    <property type="entry name" value="alpha/beta hydrolase"/>
    <property type="match status" value="1"/>
</dbReference>
<organism evidence="2 3">
    <name type="scientific">Talaromyces islandicus</name>
    <name type="common">Penicillium islandicum</name>
    <dbReference type="NCBI Taxonomy" id="28573"/>
    <lineage>
        <taxon>Eukaryota</taxon>
        <taxon>Fungi</taxon>
        <taxon>Dikarya</taxon>
        <taxon>Ascomycota</taxon>
        <taxon>Pezizomycotina</taxon>
        <taxon>Eurotiomycetes</taxon>
        <taxon>Eurotiomycetidae</taxon>
        <taxon>Eurotiales</taxon>
        <taxon>Trichocomaceae</taxon>
        <taxon>Talaromyces</taxon>
        <taxon>Talaromyces sect. Islandici</taxon>
    </lineage>
</organism>
<dbReference type="InterPro" id="IPR029058">
    <property type="entry name" value="AB_hydrolase_fold"/>
</dbReference>
<evidence type="ECO:0000313" key="3">
    <source>
        <dbReference type="Proteomes" id="UP000054383"/>
    </source>
</evidence>
<keyword evidence="3" id="KW-1185">Reference proteome</keyword>
<keyword evidence="1" id="KW-0378">Hydrolase</keyword>
<dbReference type="GO" id="GO:0006508">
    <property type="term" value="P:proteolysis"/>
    <property type="evidence" value="ECO:0007669"/>
    <property type="project" value="InterPro"/>
</dbReference>
<proteinExistence type="predicted"/>
<dbReference type="EMBL" id="CVMT01000004">
    <property type="protein sequence ID" value="CRG88012.1"/>
    <property type="molecule type" value="Genomic_DNA"/>
</dbReference>
<dbReference type="InterPro" id="IPR002410">
    <property type="entry name" value="Peptidase_S33"/>
</dbReference>
<evidence type="ECO:0000256" key="1">
    <source>
        <dbReference type="ARBA" id="ARBA00022801"/>
    </source>
</evidence>
<evidence type="ECO:0000313" key="2">
    <source>
        <dbReference type="EMBL" id="CRG88012.1"/>
    </source>
</evidence>
<dbReference type="STRING" id="28573.A0A0U1LY24"/>
<protein>
    <recommendedName>
        <fullName evidence="4">AB hydrolase-1 domain-containing protein</fullName>
    </recommendedName>
</protein>
<sequence>MNRVRRYTGLTTIPDKEAIVSTPQSVRDEVLTRSSCMPSSHIDTTCHTYYKIIGDLSSNSPRLVVLHGGPGTGREYLLPFSRLWRQFGIPVVFYDQTGCAASTDLPHTTGDEPFWQESPFLAELDNLLNSLQLRDGPDHHISGPWLGWQNRRCFRSHPAPGVATTGPRKQYS</sequence>
<dbReference type="OrthoDB" id="190201at2759"/>
<gene>
    <name evidence="2" type="ORF">PISL3812_05036</name>
</gene>
<dbReference type="PRINTS" id="PR00793">
    <property type="entry name" value="PROAMNOPTASE"/>
</dbReference>